<evidence type="ECO:0000256" key="2">
    <source>
        <dbReference type="SAM" id="SignalP"/>
    </source>
</evidence>
<feature type="chain" id="PRO_5038308611" description="Uncharacterized GPI-anchored protein At5g19230-like domain-containing protein" evidence="2">
    <location>
        <begin position="25"/>
        <end position="189"/>
    </location>
</feature>
<dbReference type="AlphaFoldDB" id="A0A654G2L5"/>
<reference evidence="5 6" key="1">
    <citation type="submission" date="2019-11" db="EMBL/GenBank/DDBJ databases">
        <authorList>
            <person name="Jiao W.-B."/>
            <person name="Schneeberger K."/>
        </authorList>
    </citation>
    <scope>NUCLEOTIDE SEQUENCE [LARGE SCALE GENOMIC DNA]</scope>
    <source>
        <strain evidence="6">cv. An-1</strain>
        <strain evidence="7">cv. C24</strain>
    </source>
</reference>
<keyword evidence="1" id="KW-1133">Transmembrane helix</keyword>
<keyword evidence="1" id="KW-0472">Membrane</keyword>
<evidence type="ECO:0000259" key="3">
    <source>
        <dbReference type="Pfam" id="PF25884"/>
    </source>
</evidence>
<dbReference type="EMBL" id="CACRSJ010000110">
    <property type="protein sequence ID" value="VYS67316.1"/>
    <property type="molecule type" value="Genomic_DNA"/>
</dbReference>
<accession>A0A654G2L5</accession>
<proteinExistence type="predicted"/>
<feature type="transmembrane region" description="Helical" evidence="1">
    <location>
        <begin position="166"/>
        <end position="187"/>
    </location>
</feature>
<dbReference type="Proteomes" id="UP000426265">
    <property type="component" value="Unassembled WGS sequence"/>
</dbReference>
<keyword evidence="2" id="KW-0732">Signal</keyword>
<name>A0A654G2L5_ARATH</name>
<organism evidence="5 6">
    <name type="scientific">Arabidopsis thaliana</name>
    <name type="common">Mouse-ear cress</name>
    <dbReference type="NCBI Taxonomy" id="3702"/>
    <lineage>
        <taxon>Eukaryota</taxon>
        <taxon>Viridiplantae</taxon>
        <taxon>Streptophyta</taxon>
        <taxon>Embryophyta</taxon>
        <taxon>Tracheophyta</taxon>
        <taxon>Spermatophyta</taxon>
        <taxon>Magnoliopsida</taxon>
        <taxon>eudicotyledons</taxon>
        <taxon>Gunneridae</taxon>
        <taxon>Pentapetalae</taxon>
        <taxon>rosids</taxon>
        <taxon>malvids</taxon>
        <taxon>Brassicales</taxon>
        <taxon>Brassicaceae</taxon>
        <taxon>Camelineae</taxon>
        <taxon>Arabidopsis</taxon>
    </lineage>
</organism>
<dbReference type="RefSeq" id="NP_197424.1">
    <property type="nucleotide sequence ID" value="NM_121928.5"/>
</dbReference>
<dbReference type="SMR" id="A0A654G2L5"/>
<keyword evidence="1" id="KW-0812">Transmembrane</keyword>
<protein>
    <recommendedName>
        <fullName evidence="3">Uncharacterized GPI-anchored protein At5g19230-like domain-containing protein</fullName>
    </recommendedName>
</protein>
<evidence type="ECO:0000313" key="6">
    <source>
        <dbReference type="Proteomes" id="UP000426265"/>
    </source>
</evidence>
<evidence type="ECO:0000256" key="1">
    <source>
        <dbReference type="SAM" id="Phobius"/>
    </source>
</evidence>
<dbReference type="InterPro" id="IPR045285">
    <property type="entry name" value="At5g19230-like"/>
</dbReference>
<feature type="signal peptide" evidence="2">
    <location>
        <begin position="1"/>
        <end position="24"/>
    </location>
</feature>
<dbReference type="KEGG" id="ath:AT5G19230"/>
<evidence type="ECO:0000313" key="4">
    <source>
        <dbReference type="EMBL" id="CAA0403610.1"/>
    </source>
</evidence>
<dbReference type="Proteomes" id="UP000434276">
    <property type="component" value="Unassembled WGS sequence"/>
</dbReference>
<dbReference type="InterPro" id="IPR059083">
    <property type="entry name" value="At5g19230_dom"/>
</dbReference>
<evidence type="ECO:0000313" key="7">
    <source>
        <dbReference type="Proteomes" id="UP000434276"/>
    </source>
</evidence>
<dbReference type="PANTHER" id="PTHR33976:SF9">
    <property type="entry name" value="GPI-ANCHORED PROTEIN"/>
    <property type="match status" value="1"/>
</dbReference>
<accession>A0A5S9Y622</accession>
<dbReference type="OrthoDB" id="1629470at2759"/>
<dbReference type="ExpressionAtlas" id="A0A654G2L5">
    <property type="expression patterns" value="baseline and differential"/>
</dbReference>
<dbReference type="EMBL" id="CACSHJ010000096">
    <property type="protein sequence ID" value="CAA0403610.1"/>
    <property type="molecule type" value="Genomic_DNA"/>
</dbReference>
<dbReference type="PANTHER" id="PTHR33976">
    <property type="entry name" value="OS07G0645000 PROTEIN"/>
    <property type="match status" value="1"/>
</dbReference>
<gene>
    <name evidence="5" type="ORF">AN1_LOCUS22715</name>
    <name evidence="4" type="ORF">C24_LOCUS22600</name>
</gene>
<sequence length="189" mass="20511">MAISKLHLLCLLSVFLSLHRLVLSGTDGEDDLLLTVFNKYRTGLNLKTLTKNENAECLADEVVDQLKNQPCTNTNNSAPVPGNNLLAKCSLNTTVVRDGVIMQVCFPKHDKNPDLSNFNSVVLKNLNDSKITGIGIGSGDIWVVVILTTNTPEGGYSLLTTTNSGAYAFGVNGLVSSSFLFLLFCFFMF</sequence>
<evidence type="ECO:0000313" key="5">
    <source>
        <dbReference type="EMBL" id="VYS67316.1"/>
    </source>
</evidence>
<dbReference type="RefSeq" id="NP_001331010.1">
    <property type="nucleotide sequence ID" value="NM_001343594.1"/>
</dbReference>
<dbReference type="Pfam" id="PF25884">
    <property type="entry name" value="At5g19230"/>
    <property type="match status" value="1"/>
</dbReference>
<feature type="domain" description="Uncharacterized GPI-anchored protein At5g19230-like" evidence="3">
    <location>
        <begin position="31"/>
        <end position="147"/>
    </location>
</feature>